<organism evidence="8 9">
    <name type="scientific">Haloechinothrix alba</name>
    <dbReference type="NCBI Taxonomy" id="664784"/>
    <lineage>
        <taxon>Bacteria</taxon>
        <taxon>Bacillati</taxon>
        <taxon>Actinomycetota</taxon>
        <taxon>Actinomycetes</taxon>
        <taxon>Pseudonocardiales</taxon>
        <taxon>Pseudonocardiaceae</taxon>
        <taxon>Haloechinothrix</taxon>
    </lineage>
</organism>
<evidence type="ECO:0000256" key="3">
    <source>
        <dbReference type="ARBA" id="ARBA00022729"/>
    </source>
</evidence>
<dbReference type="OrthoDB" id="9807888at2"/>
<dbReference type="PANTHER" id="PTHR30085">
    <property type="entry name" value="AMINO ACID ABC TRANSPORTER PERMEASE"/>
    <property type="match status" value="1"/>
</dbReference>
<dbReference type="SUPFAM" id="SSF53850">
    <property type="entry name" value="Periplasmic binding protein-like II"/>
    <property type="match status" value="1"/>
</dbReference>
<evidence type="ECO:0000256" key="5">
    <source>
        <dbReference type="SAM" id="MobiDB-lite"/>
    </source>
</evidence>
<accession>A0A238XLR1</accession>
<feature type="compositionally biased region" description="Acidic residues" evidence="5">
    <location>
        <begin position="47"/>
        <end position="62"/>
    </location>
</feature>
<evidence type="ECO:0000313" key="8">
    <source>
        <dbReference type="EMBL" id="SNR59254.1"/>
    </source>
</evidence>
<feature type="domain" description="Solute-binding protein family 3/N-terminal" evidence="7">
    <location>
        <begin position="90"/>
        <end position="311"/>
    </location>
</feature>
<dbReference type="AlphaFoldDB" id="A0A238XLR1"/>
<name>A0A238XLR1_9PSEU</name>
<dbReference type="InterPro" id="IPR051455">
    <property type="entry name" value="Bact_solute-bind_prot3"/>
</dbReference>
<dbReference type="Proteomes" id="UP000198348">
    <property type="component" value="Unassembled WGS sequence"/>
</dbReference>
<dbReference type="PANTHER" id="PTHR30085:SF6">
    <property type="entry name" value="ABC TRANSPORTER GLUTAMINE-BINDING PROTEIN GLNH"/>
    <property type="match status" value="1"/>
</dbReference>
<dbReference type="RefSeq" id="WP_089301705.1">
    <property type="nucleotide sequence ID" value="NZ_FZNW01000011.1"/>
</dbReference>
<feature type="signal peptide" evidence="6">
    <location>
        <begin position="1"/>
        <end position="22"/>
    </location>
</feature>
<gene>
    <name evidence="8" type="ORF">SAMN06265360_11175</name>
</gene>
<keyword evidence="9" id="KW-1185">Reference proteome</keyword>
<evidence type="ECO:0000256" key="1">
    <source>
        <dbReference type="ARBA" id="ARBA00010333"/>
    </source>
</evidence>
<dbReference type="CDD" id="cd13690">
    <property type="entry name" value="PBP2_GluB"/>
    <property type="match status" value="1"/>
</dbReference>
<dbReference type="SMART" id="SM00062">
    <property type="entry name" value="PBPb"/>
    <property type="match status" value="1"/>
</dbReference>
<evidence type="ECO:0000256" key="2">
    <source>
        <dbReference type="ARBA" id="ARBA00022448"/>
    </source>
</evidence>
<dbReference type="PROSITE" id="PS01039">
    <property type="entry name" value="SBP_BACTERIAL_3"/>
    <property type="match status" value="1"/>
</dbReference>
<feature type="chain" id="PRO_5038916200" evidence="6">
    <location>
        <begin position="23"/>
        <end position="323"/>
    </location>
</feature>
<evidence type="ECO:0000256" key="6">
    <source>
        <dbReference type="SAM" id="SignalP"/>
    </source>
</evidence>
<evidence type="ECO:0000259" key="7">
    <source>
        <dbReference type="SMART" id="SM00062"/>
    </source>
</evidence>
<dbReference type="GO" id="GO:0005576">
    <property type="term" value="C:extracellular region"/>
    <property type="evidence" value="ECO:0007669"/>
    <property type="project" value="TreeGrafter"/>
</dbReference>
<dbReference type="PROSITE" id="PS51257">
    <property type="entry name" value="PROKAR_LIPOPROTEIN"/>
    <property type="match status" value="1"/>
</dbReference>
<feature type="region of interest" description="Disordered" evidence="5">
    <location>
        <begin position="29"/>
        <end position="80"/>
    </location>
</feature>
<sequence length="323" mass="35083">MRRLTVLIAVLGLLVAACGPVGQPRTLVPVEPAQRPMPANAGVTEQLPDEEDEPDEDDEQDCGDPAASLPPDGTDVPEGSTMDEIIERDRLIVGVDQNTHLFGFRDPTTGELEGFDIDIARELADALLGDPDKVQFTALSVADRIPALTEGAVDVVVFMMTMNCERREHIDFSSVYYVAGQRVLVREDSSYSSLADLGGEPVCAPRGSTSSVNVDAADPRPELVEVDSISDCLVLLQQGQVEAISTDDTILAGMAEQDPTTEIVGERISSEPYGIGIPKGNEDMVRYVNAFLEELRQQRWSELYATWLEPALGPAEPPEPTYR</sequence>
<keyword evidence="2" id="KW-0813">Transport</keyword>
<comment type="similarity">
    <text evidence="1 4">Belongs to the bacterial solute-binding protein 3 family.</text>
</comment>
<keyword evidence="3 6" id="KW-0732">Signal</keyword>
<dbReference type="EMBL" id="FZNW01000011">
    <property type="protein sequence ID" value="SNR59254.1"/>
    <property type="molecule type" value="Genomic_DNA"/>
</dbReference>
<dbReference type="GO" id="GO:0006865">
    <property type="term" value="P:amino acid transport"/>
    <property type="evidence" value="ECO:0007669"/>
    <property type="project" value="TreeGrafter"/>
</dbReference>
<protein>
    <submittedName>
        <fullName evidence="8">Amino acid ABC transporter substrate-binding protein, PAAT family</fullName>
    </submittedName>
</protein>
<dbReference type="Gene3D" id="3.40.190.10">
    <property type="entry name" value="Periplasmic binding protein-like II"/>
    <property type="match status" value="2"/>
</dbReference>
<dbReference type="GO" id="GO:0030288">
    <property type="term" value="C:outer membrane-bounded periplasmic space"/>
    <property type="evidence" value="ECO:0007669"/>
    <property type="project" value="TreeGrafter"/>
</dbReference>
<dbReference type="InterPro" id="IPR018313">
    <property type="entry name" value="SBP_3_CS"/>
</dbReference>
<evidence type="ECO:0000256" key="4">
    <source>
        <dbReference type="RuleBase" id="RU003744"/>
    </source>
</evidence>
<dbReference type="Pfam" id="PF00497">
    <property type="entry name" value="SBP_bac_3"/>
    <property type="match status" value="1"/>
</dbReference>
<dbReference type="InterPro" id="IPR001638">
    <property type="entry name" value="Solute-binding_3/MltF_N"/>
</dbReference>
<evidence type="ECO:0000313" key="9">
    <source>
        <dbReference type="Proteomes" id="UP000198348"/>
    </source>
</evidence>
<reference evidence="8 9" key="1">
    <citation type="submission" date="2017-06" db="EMBL/GenBank/DDBJ databases">
        <authorList>
            <person name="Kim H.J."/>
            <person name="Triplett B.A."/>
        </authorList>
    </citation>
    <scope>NUCLEOTIDE SEQUENCE [LARGE SCALE GENOMIC DNA]</scope>
    <source>
        <strain evidence="8 9">DSM 45207</strain>
    </source>
</reference>
<proteinExistence type="inferred from homology"/>